<dbReference type="Pfam" id="PF00294">
    <property type="entry name" value="PfkB"/>
    <property type="match status" value="1"/>
</dbReference>
<evidence type="ECO:0000256" key="1">
    <source>
        <dbReference type="ARBA" id="ARBA00010688"/>
    </source>
</evidence>
<evidence type="ECO:0000313" key="8">
    <source>
        <dbReference type="EMBL" id="MBP2112818.1"/>
    </source>
</evidence>
<dbReference type="InterPro" id="IPR002173">
    <property type="entry name" value="Carboh/pur_kinase_PfkB_CS"/>
</dbReference>
<dbReference type="PRINTS" id="PR00990">
    <property type="entry name" value="RIBOKINASE"/>
</dbReference>
<dbReference type="SUPFAM" id="SSF53613">
    <property type="entry name" value="Ribokinase-like"/>
    <property type="match status" value="1"/>
</dbReference>
<dbReference type="PANTHER" id="PTHR43085">
    <property type="entry name" value="HEXOKINASE FAMILY MEMBER"/>
    <property type="match status" value="1"/>
</dbReference>
<reference evidence="8 9" key="1">
    <citation type="submission" date="2021-03" db="EMBL/GenBank/DDBJ databases">
        <title>Genomic Encyclopedia of Type Strains, Phase IV (KMG-IV): sequencing the most valuable type-strain genomes for metagenomic binning, comparative biology and taxonomic classification.</title>
        <authorList>
            <person name="Goeker M."/>
        </authorList>
    </citation>
    <scope>NUCLEOTIDE SEQUENCE [LARGE SCALE GENOMIC DNA]</scope>
    <source>
        <strain evidence="8 9">DSM 101953</strain>
    </source>
</reference>
<dbReference type="InterPro" id="IPR011611">
    <property type="entry name" value="PfkB_dom"/>
</dbReference>
<dbReference type="InterPro" id="IPR029056">
    <property type="entry name" value="Ribokinase-like"/>
</dbReference>
<dbReference type="InterPro" id="IPR050306">
    <property type="entry name" value="PfkB_Carbo_kinase"/>
</dbReference>
<feature type="domain" description="Carbohydrate kinase PfkB" evidence="7">
    <location>
        <begin position="2"/>
        <end position="299"/>
    </location>
</feature>
<evidence type="ECO:0000313" key="9">
    <source>
        <dbReference type="Proteomes" id="UP000773462"/>
    </source>
</evidence>
<keyword evidence="9" id="KW-1185">Reference proteome</keyword>
<dbReference type="InterPro" id="IPR002139">
    <property type="entry name" value="Ribo/fructo_kinase"/>
</dbReference>
<dbReference type="Gene3D" id="3.40.1190.20">
    <property type="match status" value="1"/>
</dbReference>
<dbReference type="RefSeq" id="WP_209874129.1">
    <property type="nucleotide sequence ID" value="NZ_JAGGLV010000008.1"/>
</dbReference>
<organism evidence="8 9">
    <name type="scientific">Paenibacillus silagei</name>
    <dbReference type="NCBI Taxonomy" id="1670801"/>
    <lineage>
        <taxon>Bacteria</taxon>
        <taxon>Bacillati</taxon>
        <taxon>Bacillota</taxon>
        <taxon>Bacilli</taxon>
        <taxon>Bacillales</taxon>
        <taxon>Paenibacillaceae</taxon>
        <taxon>Paenibacillus</taxon>
    </lineage>
</organism>
<dbReference type="PANTHER" id="PTHR43085:SF1">
    <property type="entry name" value="PSEUDOURIDINE KINASE-RELATED"/>
    <property type="match status" value="1"/>
</dbReference>
<dbReference type="EMBL" id="JAGGLV010000008">
    <property type="protein sequence ID" value="MBP2112818.1"/>
    <property type="molecule type" value="Genomic_DNA"/>
</dbReference>
<comment type="caution">
    <text evidence="8">The sequence shown here is derived from an EMBL/GenBank/DDBJ whole genome shotgun (WGS) entry which is preliminary data.</text>
</comment>
<keyword evidence="2 6" id="KW-0808">Transferase</keyword>
<dbReference type="GO" id="GO:0008673">
    <property type="term" value="F:2-dehydro-3-deoxygluconokinase activity"/>
    <property type="evidence" value="ECO:0007669"/>
    <property type="project" value="UniProtKB-EC"/>
</dbReference>
<protein>
    <submittedName>
        <fullName evidence="8">2-dehydro-3-deoxygluconokinase</fullName>
        <ecNumber evidence="8">2.7.1.45</ecNumber>
    </submittedName>
</protein>
<dbReference type="EC" id="2.7.1.45" evidence="8"/>
<proteinExistence type="inferred from homology"/>
<sequence length="318" mass="34271">MEVVTFGETMVLLAPDRMVPLEYVNGFHKHVAGAETNVAIGLARMGHTTGWFSKLGNDPFGRYIRQFVRGHGVDTSEVRVTDEAPTGVFFKEQISPDQIQVYYYRKQSAASLMQAEELNEAYVGGARILHVTGITPALSHECRRLTFRALEAAKKHGTTIVFDPNIRWKLWNREEAYRVLNEIAALADYVLPGMEEGQFLTGCSDPTEIADRLQKAGAGAAVIKLGADGAYYSNGRISGTDPGFPVKRLIDPMGAGDGFAAGFISGLLQGEELPSAVRRGNAVGSIVVGVSGDVEGLPARGDVELLLAGGTGMEDIIR</sequence>
<accession>A0ABS4NRX6</accession>
<evidence type="ECO:0000256" key="5">
    <source>
        <dbReference type="ARBA" id="ARBA00022840"/>
    </source>
</evidence>
<keyword evidence="3" id="KW-0547">Nucleotide-binding</keyword>
<keyword evidence="5" id="KW-0067">ATP-binding</keyword>
<gene>
    <name evidence="8" type="ORF">J2Z70_002972</name>
</gene>
<comment type="similarity">
    <text evidence="1 6">Belongs to the carbohydrate kinase PfkB family.</text>
</comment>
<evidence type="ECO:0000256" key="2">
    <source>
        <dbReference type="ARBA" id="ARBA00022679"/>
    </source>
</evidence>
<evidence type="ECO:0000256" key="4">
    <source>
        <dbReference type="ARBA" id="ARBA00022777"/>
    </source>
</evidence>
<evidence type="ECO:0000256" key="6">
    <source>
        <dbReference type="RuleBase" id="RU003704"/>
    </source>
</evidence>
<dbReference type="PROSITE" id="PS00584">
    <property type="entry name" value="PFKB_KINASES_2"/>
    <property type="match status" value="1"/>
</dbReference>
<evidence type="ECO:0000259" key="7">
    <source>
        <dbReference type="Pfam" id="PF00294"/>
    </source>
</evidence>
<evidence type="ECO:0000256" key="3">
    <source>
        <dbReference type="ARBA" id="ARBA00022741"/>
    </source>
</evidence>
<name>A0ABS4NRX6_9BACL</name>
<keyword evidence="4 6" id="KW-0418">Kinase</keyword>
<dbReference type="CDD" id="cd01166">
    <property type="entry name" value="KdgK"/>
    <property type="match status" value="1"/>
</dbReference>
<dbReference type="Proteomes" id="UP000773462">
    <property type="component" value="Unassembled WGS sequence"/>
</dbReference>